<evidence type="ECO:0000256" key="1">
    <source>
        <dbReference type="SAM" id="Phobius"/>
    </source>
</evidence>
<dbReference type="AlphaFoldDB" id="A0A4R1SA44"/>
<reference evidence="2 3" key="1">
    <citation type="submission" date="2019-03" db="EMBL/GenBank/DDBJ databases">
        <title>Genomic Encyclopedia of Type Strains, Phase IV (KMG-IV): sequencing the most valuable type-strain genomes for metagenomic binning, comparative biology and taxonomic classification.</title>
        <authorList>
            <person name="Goeker M."/>
        </authorList>
    </citation>
    <scope>NUCLEOTIDE SEQUENCE [LARGE SCALE GENOMIC DNA]</scope>
    <source>
        <strain evidence="2 3">LX-B</strain>
    </source>
</reference>
<dbReference type="RefSeq" id="WP_132012496.1">
    <property type="nucleotide sequence ID" value="NZ_SLUN01000002.1"/>
</dbReference>
<accession>A0A4R1SA44</accession>
<keyword evidence="1" id="KW-0812">Transmembrane</keyword>
<keyword evidence="1" id="KW-1133">Transmembrane helix</keyword>
<keyword evidence="1" id="KW-0472">Membrane</keyword>
<protein>
    <submittedName>
        <fullName evidence="2">Uncharacterized protein</fullName>
    </submittedName>
</protein>
<proteinExistence type="predicted"/>
<evidence type="ECO:0000313" key="2">
    <source>
        <dbReference type="EMBL" id="TCL76311.1"/>
    </source>
</evidence>
<keyword evidence="3" id="KW-1185">Reference proteome</keyword>
<gene>
    <name evidence="2" type="ORF">EDC14_100264</name>
</gene>
<evidence type="ECO:0000313" key="3">
    <source>
        <dbReference type="Proteomes" id="UP000295008"/>
    </source>
</evidence>
<dbReference type="Proteomes" id="UP000295008">
    <property type="component" value="Unassembled WGS sequence"/>
</dbReference>
<organism evidence="2 3">
    <name type="scientific">Hydrogenispora ethanolica</name>
    <dbReference type="NCBI Taxonomy" id="1082276"/>
    <lineage>
        <taxon>Bacteria</taxon>
        <taxon>Bacillati</taxon>
        <taxon>Bacillota</taxon>
        <taxon>Hydrogenispora</taxon>
    </lineage>
</organism>
<feature type="transmembrane region" description="Helical" evidence="1">
    <location>
        <begin position="12"/>
        <end position="30"/>
    </location>
</feature>
<comment type="caution">
    <text evidence="2">The sequence shown here is derived from an EMBL/GenBank/DDBJ whole genome shotgun (WGS) entry which is preliminary data.</text>
</comment>
<feature type="transmembrane region" description="Helical" evidence="1">
    <location>
        <begin position="103"/>
        <end position="124"/>
    </location>
</feature>
<name>A0A4R1SA44_HYDET</name>
<dbReference type="EMBL" id="SLUN01000002">
    <property type="protein sequence ID" value="TCL76311.1"/>
    <property type="molecule type" value="Genomic_DNA"/>
</dbReference>
<feature type="transmembrane region" description="Helical" evidence="1">
    <location>
        <begin position="42"/>
        <end position="61"/>
    </location>
</feature>
<feature type="transmembrane region" description="Helical" evidence="1">
    <location>
        <begin position="73"/>
        <end position="97"/>
    </location>
</feature>
<sequence length="135" mass="15704">MKRLVYNTLLCLAYNLLLLVVPIILFLASVQWNVPKSLDTLLWIYSILLLTSPIFSLILALRTIACYQDVSRWLAPFIVSFVGYLPLWFLSFGFSAYWGLREYLQIFTVPFTIGLLAILLYLVCARWRNLHTSKH</sequence>